<name>A0ABU4CN87_RHOJO</name>
<comment type="caution">
    <text evidence="1">The sequence shown here is derived from an EMBL/GenBank/DDBJ whole genome shotgun (WGS) entry which is preliminary data.</text>
</comment>
<evidence type="ECO:0000313" key="1">
    <source>
        <dbReference type="EMBL" id="MDV6285041.1"/>
    </source>
</evidence>
<proteinExistence type="predicted"/>
<dbReference type="EMBL" id="JAWLKA010000022">
    <property type="protein sequence ID" value="MDV6285041.1"/>
    <property type="molecule type" value="Genomic_DNA"/>
</dbReference>
<organism evidence="1 2">
    <name type="scientific">Rhodococcus jostii</name>
    <dbReference type="NCBI Taxonomy" id="132919"/>
    <lineage>
        <taxon>Bacteria</taxon>
        <taxon>Bacillati</taxon>
        <taxon>Actinomycetota</taxon>
        <taxon>Actinomycetes</taxon>
        <taxon>Mycobacteriales</taxon>
        <taxon>Nocardiaceae</taxon>
        <taxon>Rhodococcus</taxon>
    </lineage>
</organism>
<protein>
    <submittedName>
        <fullName evidence="1">Uncharacterized protein</fullName>
    </submittedName>
</protein>
<reference evidence="1 2" key="1">
    <citation type="submission" date="2023-10" db="EMBL/GenBank/DDBJ databases">
        <title>Development of a sustainable strategy for remediation of hydrocarbon-contaminated territories based on the waste exchange concept.</title>
        <authorList>
            <person name="Krivoruchko A."/>
        </authorList>
    </citation>
    <scope>NUCLEOTIDE SEQUENCE [LARGE SCALE GENOMIC DNA]</scope>
    <source>
        <strain evidence="1 2">IEGM 60</strain>
    </source>
</reference>
<gene>
    <name evidence="1" type="ORF">R3Q59_31670</name>
</gene>
<evidence type="ECO:0000313" key="2">
    <source>
        <dbReference type="Proteomes" id="UP001185737"/>
    </source>
</evidence>
<accession>A0ABU4CN87</accession>
<dbReference type="RefSeq" id="WP_317570712.1">
    <property type="nucleotide sequence ID" value="NZ_JAWLKA010000022.1"/>
</dbReference>
<keyword evidence="2" id="KW-1185">Reference proteome</keyword>
<dbReference type="Proteomes" id="UP001185737">
    <property type="component" value="Unassembled WGS sequence"/>
</dbReference>
<sequence length="59" mass="6465">MPTLMLDALIAAAAVTLRLCLPESVRISVADLSRPAEKVRMFPLFSVGYLSADDSWAQR</sequence>